<gene>
    <name evidence="1" type="ORF">CEP68_05080</name>
</gene>
<dbReference type="GeneID" id="34015978"/>
<dbReference type="InterPro" id="IPR008306">
    <property type="entry name" value="UCP018008"/>
</dbReference>
<dbReference type="PIRSF" id="PIRSF018008">
    <property type="entry name" value="UCP018008"/>
    <property type="match status" value="1"/>
</dbReference>
<dbReference type="KEGG" id="bvc:CEP68_05080"/>
<protein>
    <submittedName>
        <fullName evidence="1">DUF429 domain-containing protein</fullName>
    </submittedName>
</protein>
<evidence type="ECO:0000313" key="2">
    <source>
        <dbReference type="Proteomes" id="UP000197050"/>
    </source>
</evidence>
<dbReference type="AlphaFoldDB" id="A0A1Z3U6K8"/>
<reference evidence="2" key="1">
    <citation type="submission" date="2017-06" db="EMBL/GenBank/DDBJ databases">
        <title>FDA dAtabase for Regulatory Grade micrObial Sequences (FDA-ARGOS): Supporting development and validation of Infectious Disease Dx tests.</title>
        <authorList>
            <person name="Minogue T."/>
            <person name="Wolcott M."/>
            <person name="Wasieloski L."/>
            <person name="Aguilar W."/>
            <person name="Moore D."/>
            <person name="Tallon L."/>
            <person name="Sadzewicz L."/>
            <person name="Sengamalay N."/>
            <person name="Ott S."/>
            <person name="Godinez A."/>
            <person name="Nagaraj S."/>
            <person name="Nadendla S."/>
            <person name="Geyer C."/>
            <person name="Sichtig H."/>
        </authorList>
    </citation>
    <scope>NUCLEOTIDE SEQUENCE [LARGE SCALE GENOMIC DNA]</scope>
    <source>
        <strain evidence="2">FDAARGOS_289</strain>
    </source>
</reference>
<evidence type="ECO:0000313" key="1">
    <source>
        <dbReference type="EMBL" id="ASE38919.1"/>
    </source>
</evidence>
<dbReference type="EMBL" id="CP022048">
    <property type="protein sequence ID" value="ASE38919.1"/>
    <property type="molecule type" value="Genomic_DNA"/>
</dbReference>
<dbReference type="InterPro" id="IPR007362">
    <property type="entry name" value="DUF429"/>
</dbReference>
<sequence length="265" mass="28364">MAVLGIDAAWTLREPSGVALISKSGSRWRLLAAAPSYESFIAITGGANPSGDRPRGSEPDPSGLLSAAARVAGVEVDLIAVDMPLSWLPITSRRTADNAVSRAYGARKCGTHTPSAVRPGPISDRLRGGFERQGYLLSARQLAPRSLIEVYPHPALAELRSATERLPYKLSKIRNYWPGLSSPGRRAKLLEVWAGIVAALEVEIDEVANLLPSPDISAPTWRLKAYEDMLDAVVCAWVGAAAIEGRCNPHGDEDAAIWIPVSVGR</sequence>
<name>A0A1Z3U6K8_BREVE</name>
<dbReference type="RefSeq" id="WP_088582387.1">
    <property type="nucleotide sequence ID" value="NZ_CP022048.2"/>
</dbReference>
<proteinExistence type="predicted"/>
<dbReference type="Pfam" id="PF04250">
    <property type="entry name" value="DUF429"/>
    <property type="match status" value="1"/>
</dbReference>
<accession>A0A1Z3U6K8</accession>
<dbReference type="Proteomes" id="UP000197050">
    <property type="component" value="Chromosome"/>
</dbReference>
<organism evidence="1 2">
    <name type="scientific">Brevundimonas vesicularis</name>
    <name type="common">Pseudomonas vesicularis</name>
    <dbReference type="NCBI Taxonomy" id="41276"/>
    <lineage>
        <taxon>Bacteria</taxon>
        <taxon>Pseudomonadati</taxon>
        <taxon>Pseudomonadota</taxon>
        <taxon>Alphaproteobacteria</taxon>
        <taxon>Caulobacterales</taxon>
        <taxon>Caulobacteraceae</taxon>
        <taxon>Brevundimonas</taxon>
    </lineage>
</organism>